<evidence type="ECO:0000259" key="4">
    <source>
        <dbReference type="Pfam" id="PF13702"/>
    </source>
</evidence>
<evidence type="ECO:0000313" key="6">
    <source>
        <dbReference type="Proteomes" id="UP001523565"/>
    </source>
</evidence>
<dbReference type="Pfam" id="PF05257">
    <property type="entry name" value="CHAP"/>
    <property type="match status" value="1"/>
</dbReference>
<feature type="region of interest" description="Disordered" evidence="1">
    <location>
        <begin position="1"/>
        <end position="150"/>
    </location>
</feature>
<name>A0ABT1EJM7_9FIRM</name>
<reference evidence="5 6" key="1">
    <citation type="journal article" date="2022" name="Genome Biol. Evol.">
        <title>Host diet, physiology and behaviors set the stage for Lachnospiraceae cladogenesis.</title>
        <authorList>
            <person name="Vera-Ponce De Leon A."/>
            <person name="Schneider M."/>
            <person name="Jahnes B.C."/>
            <person name="Sadowski V."/>
            <person name="Camuy-Velez L.A."/>
            <person name="Duan J."/>
            <person name="Sabree Z.L."/>
        </authorList>
    </citation>
    <scope>NUCLEOTIDE SEQUENCE [LARGE SCALE GENOMIC DNA]</scope>
    <source>
        <strain evidence="5 6">PAL227</strain>
    </source>
</reference>
<dbReference type="Pfam" id="PF13702">
    <property type="entry name" value="Lysozyme_like"/>
    <property type="match status" value="1"/>
</dbReference>
<dbReference type="CDD" id="cd16891">
    <property type="entry name" value="CwlT-like"/>
    <property type="match status" value="1"/>
</dbReference>
<accession>A0ABT1EJM7</accession>
<dbReference type="InterPro" id="IPR038765">
    <property type="entry name" value="Papain-like_cys_pep_sf"/>
</dbReference>
<proteinExistence type="predicted"/>
<dbReference type="InterPro" id="IPR007921">
    <property type="entry name" value="CHAP_dom"/>
</dbReference>
<keyword evidence="2" id="KW-1133">Transmembrane helix</keyword>
<dbReference type="RefSeq" id="WP_262069776.1">
    <property type="nucleotide sequence ID" value="NZ_JAMXOC010000019.1"/>
</dbReference>
<dbReference type="Proteomes" id="UP001523565">
    <property type="component" value="Unassembled WGS sequence"/>
</dbReference>
<feature type="compositionally biased region" description="Basic and acidic residues" evidence="1">
    <location>
        <begin position="31"/>
        <end position="41"/>
    </location>
</feature>
<evidence type="ECO:0000313" key="5">
    <source>
        <dbReference type="EMBL" id="MCP1110895.1"/>
    </source>
</evidence>
<evidence type="ECO:0000256" key="1">
    <source>
        <dbReference type="SAM" id="MobiDB-lite"/>
    </source>
</evidence>
<organism evidence="5 6">
    <name type="scientific">Ohessyouella blattaphilus</name>
    <dbReference type="NCBI Taxonomy" id="2949333"/>
    <lineage>
        <taxon>Bacteria</taxon>
        <taxon>Bacillati</taxon>
        <taxon>Bacillota</taxon>
        <taxon>Clostridia</taxon>
        <taxon>Lachnospirales</taxon>
        <taxon>Lachnospiraceae</taxon>
        <taxon>Ohessyouella</taxon>
    </lineage>
</organism>
<feature type="transmembrane region" description="Helical" evidence="2">
    <location>
        <begin position="219"/>
        <end position="247"/>
    </location>
</feature>
<keyword evidence="2" id="KW-0812">Transmembrane</keyword>
<dbReference type="Gene3D" id="3.90.1720.10">
    <property type="entry name" value="endopeptidase domain like (from Nostoc punctiforme)"/>
    <property type="match status" value="1"/>
</dbReference>
<feature type="compositionally biased region" description="Basic and acidic residues" evidence="1">
    <location>
        <begin position="1"/>
        <end position="15"/>
    </location>
</feature>
<dbReference type="SUPFAM" id="SSF54001">
    <property type="entry name" value="Cysteine proteinases"/>
    <property type="match status" value="1"/>
</dbReference>
<dbReference type="InterPro" id="IPR023346">
    <property type="entry name" value="Lysozyme-like_dom_sf"/>
</dbReference>
<comment type="caution">
    <text evidence="5">The sequence shown here is derived from an EMBL/GenBank/DDBJ whole genome shotgun (WGS) entry which is preliminary data.</text>
</comment>
<dbReference type="SUPFAM" id="SSF53955">
    <property type="entry name" value="Lysozyme-like"/>
    <property type="match status" value="1"/>
</dbReference>
<keyword evidence="2" id="KW-0472">Membrane</keyword>
<feature type="compositionally biased region" description="Basic and acidic residues" evidence="1">
    <location>
        <begin position="74"/>
        <end position="92"/>
    </location>
</feature>
<keyword evidence="6" id="KW-1185">Reference proteome</keyword>
<feature type="compositionally biased region" description="Polar residues" evidence="1">
    <location>
        <begin position="43"/>
        <end position="56"/>
    </location>
</feature>
<protein>
    <submittedName>
        <fullName evidence="5">Lysozyme family protein</fullName>
    </submittedName>
</protein>
<gene>
    <name evidence="5" type="ORF">NK118_11605</name>
</gene>
<feature type="domain" description="CwlT-like lysozyme" evidence="4">
    <location>
        <begin position="260"/>
        <end position="421"/>
    </location>
</feature>
<evidence type="ECO:0000256" key="2">
    <source>
        <dbReference type="SAM" id="Phobius"/>
    </source>
</evidence>
<feature type="domain" description="Peptidase C51" evidence="3">
    <location>
        <begin position="447"/>
        <end position="533"/>
    </location>
</feature>
<dbReference type="InterPro" id="IPR047194">
    <property type="entry name" value="CwlT-like_lysozyme"/>
</dbReference>
<evidence type="ECO:0000259" key="3">
    <source>
        <dbReference type="Pfam" id="PF05257"/>
    </source>
</evidence>
<dbReference type="Gene3D" id="1.10.530.10">
    <property type="match status" value="1"/>
</dbReference>
<sequence>MSKIKTRDVKKDIKSLNKSPQTINRMQSLYDKSRRYQKEFDTPTEQSSDEYATNHLSELGNDLASQGKQGAETLLRRASDHRQRVKSRKDAQTIDFQEYSKKGAKQRHAKDQFRRSKVKHGKLDSRFHNMGIGSESNHNKSPLSKAQKRRFKVVRKSTVKTSAHAAKTAYKTKQATQQAAKQSARAVKAAAKTVTEVAKKIAQVAYAGAKLAVAAIKSLVSLLIAGGWVSVIVILIICLFGSALYVFGDSSSNSYTPISAEVEAYTPIIRIYAKNHGIPDYTELIKAVMMQESGGKGNDPMQASESGFNTKYPRTPNGITDPEYSIDIGIQNLASCLSSAGVTNPVDMDHIRLALQGYNFGNGYISWAQKNHGGYSVANAAEFSDMMATKNGWTGYGDKQYVAHVLRYYPYGHINQGIGNTVITQVALSQLGNAGGQPFWSWYGFNGRVEWCACFVSWCADQGGYIESGIIPKFAGCVNGANWFKDRGQWQERSYTPSPGDIIFFDWQGDGVTDHVGIVEKCENGMVYTVEGNNNNSVRQATYSVGSGIIYGYGVPKY</sequence>
<feature type="compositionally biased region" description="Polar residues" evidence="1">
    <location>
        <begin position="16"/>
        <end position="27"/>
    </location>
</feature>
<dbReference type="EMBL" id="JAMZFV010000019">
    <property type="protein sequence ID" value="MCP1110895.1"/>
    <property type="molecule type" value="Genomic_DNA"/>
</dbReference>
<feature type="compositionally biased region" description="Polar residues" evidence="1">
    <location>
        <begin position="134"/>
        <end position="144"/>
    </location>
</feature>